<dbReference type="Gene3D" id="3.90.1140.10">
    <property type="entry name" value="Cyclic phosphodiesterase"/>
    <property type="match status" value="1"/>
</dbReference>
<dbReference type="SUPFAM" id="SSF55144">
    <property type="entry name" value="LigT-like"/>
    <property type="match status" value="1"/>
</dbReference>
<proteinExistence type="inferred from homology"/>
<dbReference type="AlphaFoldDB" id="A0A9D0ZHM5"/>
<evidence type="ECO:0000256" key="2">
    <source>
        <dbReference type="HAMAP-Rule" id="MF_01940"/>
    </source>
</evidence>
<dbReference type="HAMAP" id="MF_01940">
    <property type="entry name" value="RNA_CPDase"/>
    <property type="match status" value="1"/>
</dbReference>
<reference evidence="3" key="2">
    <citation type="journal article" date="2021" name="PeerJ">
        <title>Extensive microbial diversity within the chicken gut microbiome revealed by metagenomics and culture.</title>
        <authorList>
            <person name="Gilroy R."/>
            <person name="Ravi A."/>
            <person name="Getino M."/>
            <person name="Pursley I."/>
            <person name="Horton D.L."/>
            <person name="Alikhan N.F."/>
            <person name="Baker D."/>
            <person name="Gharbi K."/>
            <person name="Hall N."/>
            <person name="Watson M."/>
            <person name="Adriaenssens E.M."/>
            <person name="Foster-Nyarko E."/>
            <person name="Jarju S."/>
            <person name="Secka A."/>
            <person name="Antonio M."/>
            <person name="Oren A."/>
            <person name="Chaudhuri R.R."/>
            <person name="La Ragione R."/>
            <person name="Hildebrand F."/>
            <person name="Pallen M.J."/>
        </authorList>
    </citation>
    <scope>NUCLEOTIDE SEQUENCE</scope>
    <source>
        <strain evidence="3">ChiSjej1B19-3389</strain>
    </source>
</reference>
<comment type="similarity">
    <text evidence="2">Belongs to the 2H phosphoesterase superfamily. ThpR family.</text>
</comment>
<evidence type="ECO:0000313" key="3">
    <source>
        <dbReference type="EMBL" id="HIQ80593.1"/>
    </source>
</evidence>
<dbReference type="PANTHER" id="PTHR35561:SF1">
    <property type="entry name" value="RNA 2',3'-CYCLIC PHOSPHODIESTERASE"/>
    <property type="match status" value="1"/>
</dbReference>
<dbReference type="Pfam" id="PF13563">
    <property type="entry name" value="2_5_RNA_ligase2"/>
    <property type="match status" value="1"/>
</dbReference>
<dbReference type="Proteomes" id="UP000886787">
    <property type="component" value="Unassembled WGS sequence"/>
</dbReference>
<comment type="catalytic activity">
    <reaction evidence="2">
        <text>a 3'-end 2',3'-cyclophospho-ribonucleotide-RNA + H2O = a 3'-end 2'-phospho-ribonucleotide-RNA + H(+)</text>
        <dbReference type="Rhea" id="RHEA:11828"/>
        <dbReference type="Rhea" id="RHEA-COMP:10464"/>
        <dbReference type="Rhea" id="RHEA-COMP:17353"/>
        <dbReference type="ChEBI" id="CHEBI:15377"/>
        <dbReference type="ChEBI" id="CHEBI:15378"/>
        <dbReference type="ChEBI" id="CHEBI:83064"/>
        <dbReference type="ChEBI" id="CHEBI:173113"/>
        <dbReference type="EC" id="3.1.4.58"/>
    </reaction>
</comment>
<feature type="active site" description="Proton acceptor" evidence="2">
    <location>
        <position position="117"/>
    </location>
</feature>
<dbReference type="GO" id="GO:0004113">
    <property type="term" value="F:2',3'-cyclic-nucleotide 3'-phosphodiesterase activity"/>
    <property type="evidence" value="ECO:0007669"/>
    <property type="project" value="InterPro"/>
</dbReference>
<feature type="short sequence motif" description="HXTX 2" evidence="2">
    <location>
        <begin position="117"/>
        <end position="120"/>
    </location>
</feature>
<comment type="caution">
    <text evidence="3">The sequence shown here is derived from an EMBL/GenBank/DDBJ whole genome shotgun (WGS) entry which is preliminary data.</text>
</comment>
<feature type="active site" description="Proton donor" evidence="2">
    <location>
        <position position="40"/>
    </location>
</feature>
<dbReference type="EMBL" id="DVFW01000025">
    <property type="protein sequence ID" value="HIQ80593.1"/>
    <property type="molecule type" value="Genomic_DNA"/>
</dbReference>
<protein>
    <recommendedName>
        <fullName evidence="2">RNA 2',3'-cyclic phosphodiesterase</fullName>
        <shortName evidence="2">RNA 2',3'-CPDase</shortName>
        <ecNumber evidence="2">3.1.4.58</ecNumber>
    </recommendedName>
</protein>
<gene>
    <name evidence="3" type="primary">thpR</name>
    <name evidence="3" type="ORF">IAD32_04825</name>
</gene>
<name>A0A9D0ZHM5_9FIRM</name>
<evidence type="ECO:0000313" key="4">
    <source>
        <dbReference type="Proteomes" id="UP000886787"/>
    </source>
</evidence>
<organism evidence="3 4">
    <name type="scientific">Candidatus Scatavimonas merdigallinarum</name>
    <dbReference type="NCBI Taxonomy" id="2840914"/>
    <lineage>
        <taxon>Bacteria</taxon>
        <taxon>Bacillati</taxon>
        <taxon>Bacillota</taxon>
        <taxon>Clostridia</taxon>
        <taxon>Eubacteriales</taxon>
        <taxon>Oscillospiraceae</taxon>
        <taxon>Oscillospiraceae incertae sedis</taxon>
        <taxon>Candidatus Scatavimonas</taxon>
    </lineage>
</organism>
<dbReference type="NCBIfam" id="TIGR02258">
    <property type="entry name" value="2_5_ligase"/>
    <property type="match status" value="1"/>
</dbReference>
<comment type="function">
    <text evidence="2">Hydrolyzes RNA 2',3'-cyclic phosphodiester to an RNA 2'-phosphomonoester.</text>
</comment>
<dbReference type="GO" id="GO:0008664">
    <property type="term" value="F:RNA 2',3'-cyclic 3'-phosphodiesterase activity"/>
    <property type="evidence" value="ECO:0007669"/>
    <property type="project" value="UniProtKB-EC"/>
</dbReference>
<keyword evidence="1 2" id="KW-0378">Hydrolase</keyword>
<reference evidence="3" key="1">
    <citation type="submission" date="2020-10" db="EMBL/GenBank/DDBJ databases">
        <authorList>
            <person name="Gilroy R."/>
        </authorList>
    </citation>
    <scope>NUCLEOTIDE SEQUENCE</scope>
    <source>
        <strain evidence="3">ChiSjej1B19-3389</strain>
    </source>
</reference>
<accession>A0A9D0ZHM5</accession>
<dbReference type="InterPro" id="IPR004175">
    <property type="entry name" value="RNA_CPDase"/>
</dbReference>
<evidence type="ECO:0000256" key="1">
    <source>
        <dbReference type="ARBA" id="ARBA00022801"/>
    </source>
</evidence>
<dbReference type="EC" id="3.1.4.58" evidence="2"/>
<dbReference type="InterPro" id="IPR009097">
    <property type="entry name" value="Cyclic_Pdiesterase"/>
</dbReference>
<dbReference type="PANTHER" id="PTHR35561">
    <property type="entry name" value="RNA 2',3'-CYCLIC PHOSPHODIESTERASE"/>
    <property type="match status" value="1"/>
</dbReference>
<feature type="short sequence motif" description="HXTX 1" evidence="2">
    <location>
        <begin position="40"/>
        <end position="43"/>
    </location>
</feature>
<sequence length="168" mass="18813">MRLFVAICFSDEIKASLCTVCKNLKTQSLSGNFTRPENLHMTLAFIGESNRVASVKNAMQQCAGAPFEISLSGTGHFGDLWWVGIEKKPALCALANRLRQTLRADGFQIDARAFQPHITIARQVVLEKAFEAKICAASMLVTHISLMQSKRLDGKIHYTELYRKQLLR</sequence>